<dbReference type="SUPFAM" id="SSF56349">
    <property type="entry name" value="DNA breaking-rejoining enzymes"/>
    <property type="match status" value="1"/>
</dbReference>
<dbReference type="InterPro" id="IPR013762">
    <property type="entry name" value="Integrase-like_cat_sf"/>
</dbReference>
<dbReference type="InterPro" id="IPR050808">
    <property type="entry name" value="Phage_Integrase"/>
</dbReference>
<evidence type="ECO:0000256" key="4">
    <source>
        <dbReference type="ARBA" id="ARBA00023172"/>
    </source>
</evidence>
<dbReference type="Proteomes" id="UP001320899">
    <property type="component" value="Unassembled WGS sequence"/>
</dbReference>
<evidence type="ECO:0000259" key="7">
    <source>
        <dbReference type="PROSITE" id="PS51900"/>
    </source>
</evidence>
<accession>A0ABT3ALS9</accession>
<keyword evidence="3 5" id="KW-0238">DNA-binding</keyword>
<dbReference type="EMBL" id="JAOWLB010000011">
    <property type="protein sequence ID" value="MCV2889609.1"/>
    <property type="molecule type" value="Genomic_DNA"/>
</dbReference>
<dbReference type="Gene3D" id="3.30.160.390">
    <property type="entry name" value="Integrase, DNA-binding domain"/>
    <property type="match status" value="1"/>
</dbReference>
<dbReference type="InterPro" id="IPR025166">
    <property type="entry name" value="Integrase_DNA_bind_dom"/>
</dbReference>
<name>A0ABT3ALS9_9RHOB</name>
<sequence length="422" mass="48355">MPKQAVELKAIQVKRLSEPGRHAVGGIPPGLSLNITETGARSWIFRVTVGRNRRHIGLGSYPEVSLAEARELALEMKRKISAGIDPVEQRQAERAALVLEEKQRTTFRDAFNSFYEEKVQGELKNAKHVKQWQSTLTTYAFPVIGEKSVATISVEDVLAVLRPIWTTKNETASRVRQRIEAVLDWSKAMKLRDGENPARWKGNLQQILPSPDKVQKENRYPAVDLDEVAEWFHILRTRNGMAARALEFLTLTASRSGEVRGALWGEIDLERGIWTIPADRMKAGREHRVPLSYEAIKLLKTLPRFKGCPYVFPSPRNGQMSDMTLSAVMRRIQETEEKDGRPGFLDPRSRRPAVPHGLRSTFRDWAAERTTYPRDMAEIALAHNVGSDVERAYRRSDMVERRREMMEEWSRFVILPTQQHRE</sequence>
<dbReference type="InterPro" id="IPR010998">
    <property type="entry name" value="Integrase_recombinase_N"/>
</dbReference>
<evidence type="ECO:0000256" key="2">
    <source>
        <dbReference type="ARBA" id="ARBA00022908"/>
    </source>
</evidence>
<dbReference type="Gene3D" id="1.10.150.130">
    <property type="match status" value="1"/>
</dbReference>
<dbReference type="InterPro" id="IPR011010">
    <property type="entry name" value="DNA_brk_join_enz"/>
</dbReference>
<dbReference type="InterPro" id="IPR053876">
    <property type="entry name" value="Phage_int_M"/>
</dbReference>
<evidence type="ECO:0000313" key="9">
    <source>
        <dbReference type="Proteomes" id="UP001320899"/>
    </source>
</evidence>
<dbReference type="InterPro" id="IPR002104">
    <property type="entry name" value="Integrase_catalytic"/>
</dbReference>
<dbReference type="Pfam" id="PF00589">
    <property type="entry name" value="Phage_integrase"/>
    <property type="match status" value="1"/>
</dbReference>
<proteinExistence type="inferred from homology"/>
<dbReference type="PANTHER" id="PTHR30629:SF2">
    <property type="entry name" value="PROPHAGE INTEGRASE INTS-RELATED"/>
    <property type="match status" value="1"/>
</dbReference>
<comment type="similarity">
    <text evidence="1">Belongs to the 'phage' integrase family.</text>
</comment>
<dbReference type="PANTHER" id="PTHR30629">
    <property type="entry name" value="PROPHAGE INTEGRASE"/>
    <property type="match status" value="1"/>
</dbReference>
<evidence type="ECO:0000259" key="6">
    <source>
        <dbReference type="PROSITE" id="PS51898"/>
    </source>
</evidence>
<dbReference type="Pfam" id="PF13356">
    <property type="entry name" value="Arm-DNA-bind_3"/>
    <property type="match status" value="1"/>
</dbReference>
<dbReference type="PROSITE" id="PS51900">
    <property type="entry name" value="CB"/>
    <property type="match status" value="1"/>
</dbReference>
<dbReference type="InterPro" id="IPR044068">
    <property type="entry name" value="CB"/>
</dbReference>
<keyword evidence="9" id="KW-1185">Reference proteome</keyword>
<protein>
    <submittedName>
        <fullName evidence="8">Integrase arm-type DNA-binding domain-containing protein</fullName>
    </submittedName>
</protein>
<dbReference type="Gene3D" id="1.10.443.10">
    <property type="entry name" value="Intergrase catalytic core"/>
    <property type="match status" value="1"/>
</dbReference>
<dbReference type="PROSITE" id="PS51898">
    <property type="entry name" value="TYR_RECOMBINASE"/>
    <property type="match status" value="1"/>
</dbReference>
<dbReference type="RefSeq" id="WP_263829348.1">
    <property type="nucleotide sequence ID" value="NZ_JAOWLB010000011.1"/>
</dbReference>
<evidence type="ECO:0000313" key="8">
    <source>
        <dbReference type="EMBL" id="MCV2889609.1"/>
    </source>
</evidence>
<evidence type="ECO:0000256" key="1">
    <source>
        <dbReference type="ARBA" id="ARBA00008857"/>
    </source>
</evidence>
<evidence type="ECO:0000256" key="5">
    <source>
        <dbReference type="PROSITE-ProRule" id="PRU01248"/>
    </source>
</evidence>
<dbReference type="CDD" id="cd00801">
    <property type="entry name" value="INT_P4_C"/>
    <property type="match status" value="1"/>
</dbReference>
<reference evidence="8 9" key="1">
    <citation type="submission" date="2022-10" db="EMBL/GenBank/DDBJ databases">
        <title>Ruegeria sp. nov., isolated from ocean surface sediments.</title>
        <authorList>
            <person name="He W."/>
            <person name="Xue H.-P."/>
            <person name="Zhang D.-F."/>
        </authorList>
    </citation>
    <scope>NUCLEOTIDE SEQUENCE [LARGE SCALE GENOMIC DNA]</scope>
    <source>
        <strain evidence="8 9">XHP0148</strain>
    </source>
</reference>
<evidence type="ECO:0000256" key="3">
    <source>
        <dbReference type="ARBA" id="ARBA00023125"/>
    </source>
</evidence>
<dbReference type="GO" id="GO:0003677">
    <property type="term" value="F:DNA binding"/>
    <property type="evidence" value="ECO:0007669"/>
    <property type="project" value="UniProtKB-KW"/>
</dbReference>
<feature type="domain" description="Tyr recombinase" evidence="6">
    <location>
        <begin position="218"/>
        <end position="406"/>
    </location>
</feature>
<comment type="caution">
    <text evidence="8">The sequence shown here is derived from an EMBL/GenBank/DDBJ whole genome shotgun (WGS) entry which is preliminary data.</text>
</comment>
<feature type="domain" description="Core-binding (CB)" evidence="7">
    <location>
        <begin position="105"/>
        <end position="187"/>
    </location>
</feature>
<keyword evidence="2" id="KW-0229">DNA integration</keyword>
<dbReference type="Pfam" id="PF22022">
    <property type="entry name" value="Phage_int_M"/>
    <property type="match status" value="1"/>
</dbReference>
<organism evidence="8 9">
    <name type="scientific">Ruegeria aquimaris</name>
    <dbReference type="NCBI Taxonomy" id="2984333"/>
    <lineage>
        <taxon>Bacteria</taxon>
        <taxon>Pseudomonadati</taxon>
        <taxon>Pseudomonadota</taxon>
        <taxon>Alphaproteobacteria</taxon>
        <taxon>Rhodobacterales</taxon>
        <taxon>Roseobacteraceae</taxon>
        <taxon>Ruegeria</taxon>
    </lineage>
</organism>
<dbReference type="InterPro" id="IPR038488">
    <property type="entry name" value="Integrase_DNA-bd_sf"/>
</dbReference>
<keyword evidence="4" id="KW-0233">DNA recombination</keyword>
<gene>
    <name evidence="8" type="ORF">OE747_14785</name>
</gene>